<keyword evidence="2" id="KW-1185">Reference proteome</keyword>
<evidence type="ECO:0000313" key="2">
    <source>
        <dbReference type="Proteomes" id="UP000724584"/>
    </source>
</evidence>
<accession>A0ACB7PT82</accession>
<dbReference type="Proteomes" id="UP000724584">
    <property type="component" value="Unassembled WGS sequence"/>
</dbReference>
<proteinExistence type="predicted"/>
<name>A0ACB7PT82_9PEZI</name>
<reference evidence="1 2" key="1">
    <citation type="journal article" date="2021" name="Nat. Commun.">
        <title>Genetic determinants of endophytism in the Arabidopsis root mycobiome.</title>
        <authorList>
            <person name="Mesny F."/>
            <person name="Miyauchi S."/>
            <person name="Thiergart T."/>
            <person name="Pickel B."/>
            <person name="Atanasova L."/>
            <person name="Karlsson M."/>
            <person name="Huettel B."/>
            <person name="Barry K.W."/>
            <person name="Haridas S."/>
            <person name="Chen C."/>
            <person name="Bauer D."/>
            <person name="Andreopoulos W."/>
            <person name="Pangilinan J."/>
            <person name="LaButti K."/>
            <person name="Riley R."/>
            <person name="Lipzen A."/>
            <person name="Clum A."/>
            <person name="Drula E."/>
            <person name="Henrissat B."/>
            <person name="Kohler A."/>
            <person name="Grigoriev I.V."/>
            <person name="Martin F.M."/>
            <person name="Hacquard S."/>
        </authorList>
    </citation>
    <scope>NUCLEOTIDE SEQUENCE [LARGE SCALE GENOMIC DNA]</scope>
    <source>
        <strain evidence="1 2">MPI-SDFR-AT-0079</strain>
    </source>
</reference>
<evidence type="ECO:0000313" key="1">
    <source>
        <dbReference type="EMBL" id="KAH6651293.1"/>
    </source>
</evidence>
<organism evidence="1 2">
    <name type="scientific">Chaetomium tenue</name>
    <dbReference type="NCBI Taxonomy" id="1854479"/>
    <lineage>
        <taxon>Eukaryota</taxon>
        <taxon>Fungi</taxon>
        <taxon>Dikarya</taxon>
        <taxon>Ascomycota</taxon>
        <taxon>Pezizomycotina</taxon>
        <taxon>Sordariomycetes</taxon>
        <taxon>Sordariomycetidae</taxon>
        <taxon>Sordariales</taxon>
        <taxon>Chaetomiaceae</taxon>
        <taxon>Chaetomium</taxon>
    </lineage>
</organism>
<gene>
    <name evidence="1" type="ORF">F5144DRAFT_559041</name>
</gene>
<dbReference type="EMBL" id="JAGIZQ010000001">
    <property type="protein sequence ID" value="KAH6651293.1"/>
    <property type="molecule type" value="Genomic_DNA"/>
</dbReference>
<protein>
    <submittedName>
        <fullName evidence="1">Uncharacterized protein</fullName>
    </submittedName>
</protein>
<comment type="caution">
    <text evidence="1">The sequence shown here is derived from an EMBL/GenBank/DDBJ whole genome shotgun (WGS) entry which is preliminary data.</text>
</comment>
<sequence length="98" mass="11205">MGGERRLCCFILLLSTILSFGSRDHPALNRCWFVLYREEEVAFRQCSAIGLGRLVLGMDVQPVRPIRDRRCILLADVMTAWGADHAIACRSQHFQIEK</sequence>